<gene>
    <name evidence="1" type="ORF">SAMN02787144_1003103</name>
</gene>
<name>A0A1K1X3N5_STRAR</name>
<dbReference type="Proteomes" id="UP000181909">
    <property type="component" value="Unassembled WGS sequence"/>
</dbReference>
<dbReference type="AlphaFoldDB" id="A0A1K1X3N5"/>
<accession>A0A1K1X3N5</accession>
<dbReference type="STRING" id="1893.SAMN02787144_1003103"/>
<protein>
    <submittedName>
        <fullName evidence="1">Uncharacterized protein</fullName>
    </submittedName>
</protein>
<reference evidence="1 2" key="1">
    <citation type="submission" date="2016-11" db="EMBL/GenBank/DDBJ databases">
        <authorList>
            <person name="Jaros S."/>
            <person name="Januszkiewicz K."/>
            <person name="Wedrychowicz H."/>
        </authorList>
    </citation>
    <scope>NUCLEOTIDE SEQUENCE [LARGE SCALE GENOMIC DNA]</scope>
    <source>
        <strain evidence="1 2">OK807</strain>
    </source>
</reference>
<dbReference type="RefSeq" id="WP_177328055.1">
    <property type="nucleotide sequence ID" value="NZ_CP108276.1"/>
</dbReference>
<dbReference type="EMBL" id="FPJO01000003">
    <property type="protein sequence ID" value="SFX44230.1"/>
    <property type="molecule type" value="Genomic_DNA"/>
</dbReference>
<evidence type="ECO:0000313" key="1">
    <source>
        <dbReference type="EMBL" id="SFX44230.1"/>
    </source>
</evidence>
<evidence type="ECO:0000313" key="2">
    <source>
        <dbReference type="Proteomes" id="UP000181909"/>
    </source>
</evidence>
<organism evidence="1 2">
    <name type="scientific">Streptomyces atratus</name>
    <dbReference type="NCBI Taxonomy" id="1893"/>
    <lineage>
        <taxon>Bacteria</taxon>
        <taxon>Bacillati</taxon>
        <taxon>Actinomycetota</taxon>
        <taxon>Actinomycetes</taxon>
        <taxon>Kitasatosporales</taxon>
        <taxon>Streptomycetaceae</taxon>
        <taxon>Streptomyces</taxon>
    </lineage>
</organism>
<proteinExistence type="predicted"/>
<sequence>MTHIQPSAHVPALWTAAYGPHHAPAVRFAARCLLRVRAFVRELALADHVGSGGY</sequence>